<sequence>MKYLRSIILVISFFLIFVFAEVKTINAVACVPAVNGALHTVNGSCSFSGSANGVDSGSGTTNTAVLKPALGTTITVSAGQTLGTGSIDLIGGGSIVIMGIGSQIKLNTPIWMADMDADGYAASTSYLVQTTTPTNHRRRYLLKTPLFLDRNDGDALRYNSVPLLDSADTYTNWTSSNSTSGALLPNTSDKLEGTGALLASMSINTGNGVDGALSVTSGTTTINTTLSGTLAGTATATTATVASTTGFAANNEVFLIQIMGTGAGNYEYRTISAVNSGTQVTFSAALTNTYTNDSNSKAQMIKVPQYTTVSVFSGAVLTVGAWNGTTGGVLVFRATGTVTVNGTIDGNGKGFTGGGNIDTVGAYQGKSYPSPNTSITRNANSGGGGGGSSDTVSGYNGGGGAGGGYGAVGSNGGNAVGGPTPGQGGFGGGTYGTTALTTLFFGSGGGGGANYMNGPAGDGGTGGGIIVINTNTLTVNTGAVVRSNGSDGGCKNNTAGAGGGGSGGSVLINVYTATLGTNLVTASGGIGSTTLCSGVGGGGNGGNGGVGRIRCDNSAGNCTGTSPAPYSAALPNPQNVTITKTIIANDMSQYGRLSFWVKSNLTGAILRLGMGEAAATEQTFNATVNTADTWEEKVWDISAIPGTSRDAIQYLGFTYLSTSPSSLKIDAIVKFE</sequence>
<accession>A0A0G1JVM3</accession>
<name>A0A0G1JVM3_9BACT</name>
<feature type="region of interest" description="Disordered" evidence="1">
    <location>
        <begin position="368"/>
        <end position="391"/>
    </location>
</feature>
<evidence type="ECO:0000313" key="2">
    <source>
        <dbReference type="EMBL" id="KKT47997.1"/>
    </source>
</evidence>
<comment type="caution">
    <text evidence="2">The sequence shown here is derived from an EMBL/GenBank/DDBJ whole genome shotgun (WGS) entry which is preliminary data.</text>
</comment>
<gene>
    <name evidence="2" type="ORF">UW37_C0001G0002</name>
</gene>
<protein>
    <submittedName>
        <fullName evidence="2">Cable pili-associated 22 kDa adhesin protein</fullName>
    </submittedName>
</protein>
<proteinExistence type="predicted"/>
<reference evidence="2 3" key="1">
    <citation type="journal article" date="2015" name="Nature">
        <title>rRNA introns, odd ribosomes, and small enigmatic genomes across a large radiation of phyla.</title>
        <authorList>
            <person name="Brown C.T."/>
            <person name="Hug L.A."/>
            <person name="Thomas B.C."/>
            <person name="Sharon I."/>
            <person name="Castelle C.J."/>
            <person name="Singh A."/>
            <person name="Wilkins M.J."/>
            <person name="Williams K.H."/>
            <person name="Banfield J.F."/>
        </authorList>
    </citation>
    <scope>NUCLEOTIDE SEQUENCE [LARGE SCALE GENOMIC DNA]</scope>
</reference>
<dbReference type="EMBL" id="LCIB01000001">
    <property type="protein sequence ID" value="KKT47997.1"/>
    <property type="molecule type" value="Genomic_DNA"/>
</dbReference>
<organism evidence="2 3">
    <name type="scientific">Candidatus Gottesmanbacteria bacterium GW2011_GWA2_44_17</name>
    <dbReference type="NCBI Taxonomy" id="1618444"/>
    <lineage>
        <taxon>Bacteria</taxon>
        <taxon>Candidatus Gottesmaniibacteriota</taxon>
    </lineage>
</organism>
<dbReference type="PATRIC" id="fig|1618444.3.peg.3"/>
<evidence type="ECO:0000256" key="1">
    <source>
        <dbReference type="SAM" id="MobiDB-lite"/>
    </source>
</evidence>
<feature type="compositionally biased region" description="Polar residues" evidence="1">
    <location>
        <begin position="368"/>
        <end position="380"/>
    </location>
</feature>
<dbReference type="Proteomes" id="UP000034063">
    <property type="component" value="Unassembled WGS sequence"/>
</dbReference>
<dbReference type="AlphaFoldDB" id="A0A0G1JVM3"/>
<evidence type="ECO:0000313" key="3">
    <source>
        <dbReference type="Proteomes" id="UP000034063"/>
    </source>
</evidence>